<evidence type="ECO:0000313" key="2">
    <source>
        <dbReference type="Proteomes" id="UP000019143"/>
    </source>
</evidence>
<gene>
    <name evidence="1" type="ORF">XPU_2259</name>
</gene>
<proteinExistence type="predicted"/>
<comment type="caution">
    <text evidence="1">The sequence shown here is derived from an EMBL/GenBank/DDBJ whole genome shotgun (WGS) entry which is preliminary data.</text>
</comment>
<sequence length="378" mass="40705">MAVVHFHALHHGAHLRGVVAADHVDVIAVRAALHGLGRHHGAAGDGTQLQAHVDELARPQGVVGVGEDRTRTEGAAVGGDAVVDHLQLAVAADHVRIAAIQRRHVQRGGRLAAAHRLQLALGQVEGHVDRADLGQGDDGGAGADDIAHVHAADAGDAVDRRGHAGELQLHLRRAHLRIVGRHRRLVLRHLVTLGIQVCARDVLLVGRVVGALVVHPRGRQQRLVLALGRQRLVVAGLQGARVDLRQQLALLHFLAFLEIQAHQLAADLRADRDGIERGHRAQCAGVDRYILGGGGHDRDRYRAAVLGAIAVRRVRPLAVVAPIEHPHCDEHHDEHRYDQQCDLPKTRHATTPEGGPGAGATVGRLCEAYRCDQAIERY</sequence>
<dbReference type="AlphaFoldDB" id="W4S2U7"/>
<organism evidence="1 2">
    <name type="scientific">Xanthomonas arboricola pv. pruni str. MAFF 311562</name>
    <dbReference type="NCBI Taxonomy" id="1414836"/>
    <lineage>
        <taxon>Bacteria</taxon>
        <taxon>Pseudomonadati</taxon>
        <taxon>Pseudomonadota</taxon>
        <taxon>Gammaproteobacteria</taxon>
        <taxon>Lysobacterales</taxon>
        <taxon>Lysobacteraceae</taxon>
        <taxon>Xanthomonas</taxon>
    </lineage>
</organism>
<protein>
    <submittedName>
        <fullName evidence="1">Uncharacterized protein</fullName>
    </submittedName>
</protein>
<accession>W4S2U7</accession>
<name>W4S2U7_9XANT</name>
<evidence type="ECO:0000313" key="1">
    <source>
        <dbReference type="EMBL" id="GAE50727.1"/>
    </source>
</evidence>
<reference evidence="1 2" key="1">
    <citation type="submission" date="2014-01" db="EMBL/GenBank/DDBJ databases">
        <title>Genome sequence and analysis of Xanthomonas arboricola pv. pruni.</title>
        <authorList>
            <person name="Fujikawa T."/>
            <person name="Nakazono-Nagaoka E."/>
        </authorList>
    </citation>
    <scope>NUCLEOTIDE SEQUENCE [LARGE SCALE GENOMIC DNA]</scope>
    <source>
        <strain evidence="2">MAFF 311562</strain>
    </source>
</reference>
<dbReference type="EMBL" id="BAVB01000268">
    <property type="protein sequence ID" value="GAE50727.1"/>
    <property type="molecule type" value="Genomic_DNA"/>
</dbReference>
<dbReference type="Proteomes" id="UP000019143">
    <property type="component" value="Unassembled WGS sequence"/>
</dbReference>